<keyword evidence="4" id="KW-0812">Transmembrane</keyword>
<evidence type="ECO:0000256" key="4">
    <source>
        <dbReference type="SAM" id="Phobius"/>
    </source>
</evidence>
<evidence type="ECO:0000256" key="2">
    <source>
        <dbReference type="ARBA" id="ARBA00024195"/>
    </source>
</evidence>
<reference evidence="6" key="1">
    <citation type="submission" date="2021-02" db="EMBL/GenBank/DDBJ databases">
        <authorList>
            <person name="Nowell W R."/>
        </authorList>
    </citation>
    <scope>NUCLEOTIDE SEQUENCE</scope>
    <source>
        <strain evidence="6">Ploen Becks lab</strain>
    </source>
</reference>
<dbReference type="InterPro" id="IPR033116">
    <property type="entry name" value="TRYPSIN_SER"/>
</dbReference>
<dbReference type="PROSITE" id="PS00135">
    <property type="entry name" value="TRYPSIN_SER"/>
    <property type="match status" value="1"/>
</dbReference>
<dbReference type="PROSITE" id="PS00134">
    <property type="entry name" value="TRYPSIN_HIS"/>
    <property type="match status" value="1"/>
</dbReference>
<keyword evidence="4" id="KW-1133">Transmembrane helix</keyword>
<gene>
    <name evidence="6" type="ORF">OXX778_LOCUS11193</name>
</gene>
<feature type="non-terminal residue" evidence="6">
    <location>
        <position position="322"/>
    </location>
</feature>
<evidence type="ECO:0000313" key="6">
    <source>
        <dbReference type="EMBL" id="CAF0896757.1"/>
    </source>
</evidence>
<feature type="transmembrane region" description="Helical" evidence="4">
    <location>
        <begin position="6"/>
        <end position="31"/>
    </location>
</feature>
<evidence type="ECO:0000256" key="1">
    <source>
        <dbReference type="ARBA" id="ARBA00023157"/>
    </source>
</evidence>
<dbReference type="EMBL" id="CAJNOC010001865">
    <property type="protein sequence ID" value="CAF0896757.1"/>
    <property type="molecule type" value="Genomic_DNA"/>
</dbReference>
<dbReference type="SMART" id="SM00020">
    <property type="entry name" value="Tryp_SPc"/>
    <property type="match status" value="1"/>
</dbReference>
<organism evidence="6 7">
    <name type="scientific">Brachionus calyciflorus</name>
    <dbReference type="NCBI Taxonomy" id="104777"/>
    <lineage>
        <taxon>Eukaryota</taxon>
        <taxon>Metazoa</taxon>
        <taxon>Spiralia</taxon>
        <taxon>Gnathifera</taxon>
        <taxon>Rotifera</taxon>
        <taxon>Eurotatoria</taxon>
        <taxon>Monogononta</taxon>
        <taxon>Pseudotrocha</taxon>
        <taxon>Ploima</taxon>
        <taxon>Brachionidae</taxon>
        <taxon>Brachionus</taxon>
    </lineage>
</organism>
<dbReference type="Gene3D" id="2.40.10.10">
    <property type="entry name" value="Trypsin-like serine proteases"/>
    <property type="match status" value="1"/>
</dbReference>
<evidence type="ECO:0000313" key="7">
    <source>
        <dbReference type="Proteomes" id="UP000663879"/>
    </source>
</evidence>
<dbReference type="PRINTS" id="PR00722">
    <property type="entry name" value="CHYMOTRYPSIN"/>
</dbReference>
<dbReference type="PROSITE" id="PS50240">
    <property type="entry name" value="TRYPSIN_DOM"/>
    <property type="match status" value="1"/>
</dbReference>
<dbReference type="InterPro" id="IPR018114">
    <property type="entry name" value="TRYPSIN_HIS"/>
</dbReference>
<evidence type="ECO:0000259" key="5">
    <source>
        <dbReference type="PROSITE" id="PS50240"/>
    </source>
</evidence>
<sequence length="322" mass="36244">MNSKVFLGLLILVFVFICVILTSSLVSIIFLTSKQTNESLRLVDLLPGPASNNLLVPLKGKINIDARETTNQKDSLFCIKRNISRAIRILNGKEALPNSFPWMASLRLFKEQNLYDHFCAGVLISKKVVLTAAHCVNLRKTDEILVVFGLHYRTDLSNSIMNNTYGVSKIIIHENSGENDIALLVLSKTVNFSQNIYPICLTKENDLKLFYSSVANVIGWGLKSIKQQSLILQQTQLTILDKNDLRCSIHLKESVKDKLFCALHISKIENISTICSGDSGGPLFVYYENKWILLGIVSFVQTYFSSENNEYFCDPSLPSFYT</sequence>
<keyword evidence="3" id="KW-0378">Hydrolase</keyword>
<dbReference type="InterPro" id="IPR043504">
    <property type="entry name" value="Peptidase_S1_PA_chymotrypsin"/>
</dbReference>
<dbReference type="InterPro" id="IPR001254">
    <property type="entry name" value="Trypsin_dom"/>
</dbReference>
<dbReference type="Pfam" id="PF00089">
    <property type="entry name" value="Trypsin"/>
    <property type="match status" value="1"/>
</dbReference>
<keyword evidence="1" id="KW-1015">Disulfide bond</keyword>
<dbReference type="Proteomes" id="UP000663879">
    <property type="component" value="Unassembled WGS sequence"/>
</dbReference>
<dbReference type="GO" id="GO:0006508">
    <property type="term" value="P:proteolysis"/>
    <property type="evidence" value="ECO:0007669"/>
    <property type="project" value="UniProtKB-KW"/>
</dbReference>
<dbReference type="FunFam" id="2.40.10.10:FF:000068">
    <property type="entry name" value="transmembrane protease serine 2"/>
    <property type="match status" value="1"/>
</dbReference>
<evidence type="ECO:0000256" key="3">
    <source>
        <dbReference type="RuleBase" id="RU363034"/>
    </source>
</evidence>
<keyword evidence="3" id="KW-0720">Serine protease</keyword>
<name>A0A813ZD49_9BILA</name>
<feature type="domain" description="Peptidase S1" evidence="5">
    <location>
        <begin position="89"/>
        <end position="322"/>
    </location>
</feature>
<dbReference type="InterPro" id="IPR051487">
    <property type="entry name" value="Ser/Thr_Proteases_Immune/Dev"/>
</dbReference>
<dbReference type="AlphaFoldDB" id="A0A813ZD49"/>
<dbReference type="SUPFAM" id="SSF50494">
    <property type="entry name" value="Trypsin-like serine proteases"/>
    <property type="match status" value="1"/>
</dbReference>
<comment type="similarity">
    <text evidence="2">Belongs to the peptidase S1 family. CLIP subfamily.</text>
</comment>
<dbReference type="InterPro" id="IPR001314">
    <property type="entry name" value="Peptidase_S1A"/>
</dbReference>
<keyword evidence="4" id="KW-0472">Membrane</keyword>
<comment type="caution">
    <text evidence="6">The sequence shown here is derived from an EMBL/GenBank/DDBJ whole genome shotgun (WGS) entry which is preliminary data.</text>
</comment>
<proteinExistence type="inferred from homology"/>
<dbReference type="GO" id="GO:0004252">
    <property type="term" value="F:serine-type endopeptidase activity"/>
    <property type="evidence" value="ECO:0007669"/>
    <property type="project" value="InterPro"/>
</dbReference>
<dbReference type="PANTHER" id="PTHR24256">
    <property type="entry name" value="TRYPTASE-RELATED"/>
    <property type="match status" value="1"/>
</dbReference>
<dbReference type="OrthoDB" id="546450at2759"/>
<dbReference type="InterPro" id="IPR009003">
    <property type="entry name" value="Peptidase_S1_PA"/>
</dbReference>
<keyword evidence="7" id="KW-1185">Reference proteome</keyword>
<keyword evidence="3" id="KW-0645">Protease</keyword>
<protein>
    <recommendedName>
        <fullName evidence="5">Peptidase S1 domain-containing protein</fullName>
    </recommendedName>
</protein>
<accession>A0A813ZD49</accession>
<dbReference type="CDD" id="cd00190">
    <property type="entry name" value="Tryp_SPc"/>
    <property type="match status" value="1"/>
</dbReference>